<evidence type="ECO:0000313" key="2">
    <source>
        <dbReference type="Proteomes" id="UP001549077"/>
    </source>
</evidence>
<name>A0ABV2ME16_9HYPH</name>
<gene>
    <name evidence="1" type="ORF">ABID08_002066</name>
</gene>
<comment type="caution">
    <text evidence="1">The sequence shown here is derived from an EMBL/GenBank/DDBJ whole genome shotgun (WGS) entry which is preliminary data.</text>
</comment>
<reference evidence="1 2" key="1">
    <citation type="submission" date="2024-06" db="EMBL/GenBank/DDBJ databases">
        <title>Genomic Encyclopedia of Type Strains, Phase IV (KMG-IV): sequencing the most valuable type-strain genomes for metagenomic binning, comparative biology and taxonomic classification.</title>
        <authorList>
            <person name="Goeker M."/>
        </authorList>
    </citation>
    <scope>NUCLEOTIDE SEQUENCE [LARGE SCALE GENOMIC DNA]</scope>
    <source>
        <strain evidence="1 2">DSM 29288</strain>
    </source>
</reference>
<keyword evidence="2" id="KW-1185">Reference proteome</keyword>
<accession>A0ABV2ME16</accession>
<organism evidence="1 2">
    <name type="scientific">Rhizobium binae</name>
    <dbReference type="NCBI Taxonomy" id="1138190"/>
    <lineage>
        <taxon>Bacteria</taxon>
        <taxon>Pseudomonadati</taxon>
        <taxon>Pseudomonadota</taxon>
        <taxon>Alphaproteobacteria</taxon>
        <taxon>Hyphomicrobiales</taxon>
        <taxon>Rhizobiaceae</taxon>
        <taxon>Rhizobium/Agrobacterium group</taxon>
        <taxon>Rhizobium</taxon>
    </lineage>
</organism>
<evidence type="ECO:0000313" key="1">
    <source>
        <dbReference type="EMBL" id="MET3754709.1"/>
    </source>
</evidence>
<sequence length="38" mass="4409">MWQFMAAVEGYVKAHSGEDAKMSDKEADDLFEWLKSKE</sequence>
<dbReference type="Proteomes" id="UP001549077">
    <property type="component" value="Unassembled WGS sequence"/>
</dbReference>
<protein>
    <submittedName>
        <fullName evidence="1">Uncharacterized protein</fullName>
    </submittedName>
</protein>
<proteinExistence type="predicted"/>
<dbReference type="EMBL" id="JBEPMY010000004">
    <property type="protein sequence ID" value="MET3754709.1"/>
    <property type="molecule type" value="Genomic_DNA"/>
</dbReference>